<evidence type="ECO:0008006" key="4">
    <source>
        <dbReference type="Google" id="ProtNLM"/>
    </source>
</evidence>
<name>A0A3L8Q348_9GAMM</name>
<feature type="region of interest" description="Disordered" evidence="1">
    <location>
        <begin position="133"/>
        <end position="152"/>
    </location>
</feature>
<protein>
    <recommendedName>
        <fullName evidence="4">Lipoprotein</fullName>
    </recommendedName>
</protein>
<dbReference type="PROSITE" id="PS51257">
    <property type="entry name" value="PROKAR_LIPOPROTEIN"/>
    <property type="match status" value="1"/>
</dbReference>
<evidence type="ECO:0000313" key="2">
    <source>
        <dbReference type="EMBL" id="RLV61559.1"/>
    </source>
</evidence>
<evidence type="ECO:0000256" key="1">
    <source>
        <dbReference type="SAM" id="MobiDB-lite"/>
    </source>
</evidence>
<gene>
    <name evidence="2" type="ORF">D5018_00115</name>
</gene>
<dbReference type="RefSeq" id="WP_121836958.1">
    <property type="nucleotide sequence ID" value="NZ_ML014753.1"/>
</dbReference>
<dbReference type="OrthoDB" id="6188149at2"/>
<comment type="caution">
    <text evidence="2">The sequence shown here is derived from an EMBL/GenBank/DDBJ whole genome shotgun (WGS) entry which is preliminary data.</text>
</comment>
<sequence>MKLTNYLLCTALPFTLVGCGGSNDNKTDPVVIDKPKPDDEVKQAPKQLLPTAITQVPAKKQDSPQGVSASFEQPETDYAKLEPNILGAKLAGDEAFQITNFILCFAGQLVPQENINQGIYTALVDQAECNKQSGMQSDESQQSLTKVTTQTTSNDDGSFLVNAVWSSGGEFRIRFEVAAPVSDDSPSGSFKMYMVNDVPEAPQPNRGYLEMTPDASNVRIKYADNVGGSKQMVGLQALNGTSGGSLFHFNGQQVSKIEFNSNLVNAIAGDDTQCLSRDNPSEDALGYGLFKKGSGDLVKLEPGLSFSYSDNGEPKRGHIGKQYQWFEGEQPVSGTEVNGDDDKVYTLTLNEQTGKFSVQNEQGENKSFDDVMVFENVDLSGQNDRAGVPMPVEPQTLVYSGMGSMGQFSGEGNNVEFSFDDGHELSKEIDGEVQPFVVKASRIQQKLKAATDSDACQAIEGSGLTADDFVVIDDELDNFPTAEVLEPSSAAPKYIRGELTSN</sequence>
<organism evidence="2 3">
    <name type="scientific">Parashewanella curva</name>
    <dbReference type="NCBI Taxonomy" id="2338552"/>
    <lineage>
        <taxon>Bacteria</taxon>
        <taxon>Pseudomonadati</taxon>
        <taxon>Pseudomonadota</taxon>
        <taxon>Gammaproteobacteria</taxon>
        <taxon>Alteromonadales</taxon>
        <taxon>Shewanellaceae</taxon>
        <taxon>Parashewanella</taxon>
    </lineage>
</organism>
<evidence type="ECO:0000313" key="3">
    <source>
        <dbReference type="Proteomes" id="UP000281474"/>
    </source>
</evidence>
<dbReference type="AlphaFoldDB" id="A0A3L8Q348"/>
<proteinExistence type="predicted"/>
<keyword evidence="3" id="KW-1185">Reference proteome</keyword>
<dbReference type="Proteomes" id="UP000281474">
    <property type="component" value="Unassembled WGS sequence"/>
</dbReference>
<accession>A0A3L8Q348</accession>
<reference evidence="2 3" key="1">
    <citation type="submission" date="2018-09" db="EMBL/GenBank/DDBJ databases">
        <title>Phylogeny of the Shewanellaceae, and recommendation for two new genera, Pseudoshewanella and Parashewanella.</title>
        <authorList>
            <person name="Wang G."/>
        </authorList>
    </citation>
    <scope>NUCLEOTIDE SEQUENCE [LARGE SCALE GENOMIC DNA]</scope>
    <source>
        <strain evidence="2 3">C51</strain>
    </source>
</reference>
<dbReference type="EMBL" id="QZEI01000001">
    <property type="protein sequence ID" value="RLV61559.1"/>
    <property type="molecule type" value="Genomic_DNA"/>
</dbReference>